<evidence type="ECO:0000313" key="1">
    <source>
        <dbReference type="EMBL" id="KAL3678749.1"/>
    </source>
</evidence>
<dbReference type="AlphaFoldDB" id="A0ABD3GJY9"/>
<organism evidence="1 2">
    <name type="scientific">Riccia sorocarpa</name>
    <dbReference type="NCBI Taxonomy" id="122646"/>
    <lineage>
        <taxon>Eukaryota</taxon>
        <taxon>Viridiplantae</taxon>
        <taxon>Streptophyta</taxon>
        <taxon>Embryophyta</taxon>
        <taxon>Marchantiophyta</taxon>
        <taxon>Marchantiopsida</taxon>
        <taxon>Marchantiidae</taxon>
        <taxon>Marchantiales</taxon>
        <taxon>Ricciaceae</taxon>
        <taxon>Riccia</taxon>
    </lineage>
</organism>
<dbReference type="Proteomes" id="UP001633002">
    <property type="component" value="Unassembled WGS sequence"/>
</dbReference>
<name>A0ABD3GJY9_9MARC</name>
<keyword evidence="2" id="KW-1185">Reference proteome</keyword>
<dbReference type="Gene3D" id="3.80.10.10">
    <property type="entry name" value="Ribonuclease Inhibitor"/>
    <property type="match status" value="1"/>
</dbReference>
<sequence length="233" mass="26467">MDFHEHDLVRRGLTTAEWKAELHAVQCNSSWDRFRLFVDDVDPELLKITGKLLGQCLSGVQKIRSLEIAIQFSATSASSSKSFISTASGRGLSEVSVYDFSIVYSKRVSVYDFSIVYSKRHSSVLLAVPHNYRRIAWEGVFLSLKSNTLVTSLDLSGCSLTSLHFKQLRRLLRVNLTIQEVKLEHTSWRNDGKAAVIEETLVRNKKAATEFSILNQAPQRQRSKTKETTRKYP</sequence>
<dbReference type="SUPFAM" id="SSF52047">
    <property type="entry name" value="RNI-like"/>
    <property type="match status" value="1"/>
</dbReference>
<dbReference type="EMBL" id="JBJQOH010000007">
    <property type="protein sequence ID" value="KAL3678749.1"/>
    <property type="molecule type" value="Genomic_DNA"/>
</dbReference>
<gene>
    <name evidence="1" type="ORF">R1sor_021705</name>
</gene>
<comment type="caution">
    <text evidence="1">The sequence shown here is derived from an EMBL/GenBank/DDBJ whole genome shotgun (WGS) entry which is preliminary data.</text>
</comment>
<accession>A0ABD3GJY9</accession>
<protein>
    <submittedName>
        <fullName evidence="1">Uncharacterized protein</fullName>
    </submittedName>
</protein>
<evidence type="ECO:0000313" key="2">
    <source>
        <dbReference type="Proteomes" id="UP001633002"/>
    </source>
</evidence>
<dbReference type="PANTHER" id="PTHR47679:SF1">
    <property type="entry name" value="PROTEIN TORNADO 1"/>
    <property type="match status" value="1"/>
</dbReference>
<dbReference type="PANTHER" id="PTHR47679">
    <property type="entry name" value="PROTEIN TORNADO 1"/>
    <property type="match status" value="1"/>
</dbReference>
<dbReference type="InterPro" id="IPR032675">
    <property type="entry name" value="LRR_dom_sf"/>
</dbReference>
<proteinExistence type="predicted"/>
<reference evidence="1 2" key="1">
    <citation type="submission" date="2024-09" db="EMBL/GenBank/DDBJ databases">
        <title>Chromosome-scale assembly of Riccia sorocarpa.</title>
        <authorList>
            <person name="Paukszto L."/>
        </authorList>
    </citation>
    <scope>NUCLEOTIDE SEQUENCE [LARGE SCALE GENOMIC DNA]</scope>
    <source>
        <strain evidence="1">LP-2024</strain>
        <tissue evidence="1">Aerial parts of the thallus</tissue>
    </source>
</reference>